<reference evidence="1 2" key="1">
    <citation type="journal article" date="2014" name="PLoS ONE">
        <title>Global Analysis of Gene Expression Profiles in Physic Nut (Jatropha curcas L.) Seedlings Exposed to Salt Stress.</title>
        <authorList>
            <person name="Zhang L."/>
            <person name="Zhang C."/>
            <person name="Wu P."/>
            <person name="Chen Y."/>
            <person name="Li M."/>
            <person name="Jiang H."/>
            <person name="Wu G."/>
        </authorList>
    </citation>
    <scope>NUCLEOTIDE SEQUENCE [LARGE SCALE GENOMIC DNA]</scope>
    <source>
        <strain evidence="2">cv. GZQX0401</strain>
        <tissue evidence="1">Young leaves</tissue>
    </source>
</reference>
<gene>
    <name evidence="1" type="ORF">JCGZ_24111</name>
</gene>
<protein>
    <submittedName>
        <fullName evidence="1">Uncharacterized protein</fullName>
    </submittedName>
</protein>
<evidence type="ECO:0000313" key="1">
    <source>
        <dbReference type="EMBL" id="KDP46902.1"/>
    </source>
</evidence>
<keyword evidence="2" id="KW-1185">Reference proteome</keyword>
<accession>A0A067LET4</accession>
<dbReference type="EMBL" id="KK914206">
    <property type="protein sequence ID" value="KDP46902.1"/>
    <property type="molecule type" value="Genomic_DNA"/>
</dbReference>
<sequence length="88" mass="9938">MGAKRSCSPRQLVLTKFRRSTSFPAASRRGTYFDRLLSSQQVCFSHQFRRQSLPDENAMSDGGEATIRVISDETRLTQSKLITDPESP</sequence>
<name>A0A067LET4_JATCU</name>
<dbReference type="Proteomes" id="UP000027138">
    <property type="component" value="Unassembled WGS sequence"/>
</dbReference>
<proteinExistence type="predicted"/>
<evidence type="ECO:0000313" key="2">
    <source>
        <dbReference type="Proteomes" id="UP000027138"/>
    </source>
</evidence>
<dbReference type="AlphaFoldDB" id="A0A067LET4"/>
<organism evidence="1 2">
    <name type="scientific">Jatropha curcas</name>
    <name type="common">Barbados nut</name>
    <dbReference type="NCBI Taxonomy" id="180498"/>
    <lineage>
        <taxon>Eukaryota</taxon>
        <taxon>Viridiplantae</taxon>
        <taxon>Streptophyta</taxon>
        <taxon>Embryophyta</taxon>
        <taxon>Tracheophyta</taxon>
        <taxon>Spermatophyta</taxon>
        <taxon>Magnoliopsida</taxon>
        <taxon>eudicotyledons</taxon>
        <taxon>Gunneridae</taxon>
        <taxon>Pentapetalae</taxon>
        <taxon>rosids</taxon>
        <taxon>fabids</taxon>
        <taxon>Malpighiales</taxon>
        <taxon>Euphorbiaceae</taxon>
        <taxon>Crotonoideae</taxon>
        <taxon>Jatropheae</taxon>
        <taxon>Jatropha</taxon>
    </lineage>
</organism>